<dbReference type="EMBL" id="JAUHJS010000008">
    <property type="protein sequence ID" value="MDN4166845.1"/>
    <property type="molecule type" value="Genomic_DNA"/>
</dbReference>
<dbReference type="InterPro" id="IPR036038">
    <property type="entry name" value="Aminotransferase-like"/>
</dbReference>
<dbReference type="Gene3D" id="3.20.10.10">
    <property type="entry name" value="D-amino Acid Aminotransferase, subunit A, domain 2"/>
    <property type="match status" value="1"/>
</dbReference>
<evidence type="ECO:0000256" key="6">
    <source>
        <dbReference type="ARBA" id="ARBA00048212"/>
    </source>
</evidence>
<dbReference type="GO" id="GO:0008483">
    <property type="term" value="F:transaminase activity"/>
    <property type="evidence" value="ECO:0007669"/>
    <property type="project" value="UniProtKB-KW"/>
</dbReference>
<evidence type="ECO:0000256" key="2">
    <source>
        <dbReference type="ARBA" id="ARBA00004931"/>
    </source>
</evidence>
<reference evidence="9" key="1">
    <citation type="submission" date="2023-06" db="EMBL/GenBank/DDBJ databases">
        <title>Cytophagales bacterium Strain LB-30, isolated from soil.</title>
        <authorList>
            <person name="Liu B."/>
        </authorList>
    </citation>
    <scope>NUCLEOTIDE SEQUENCE</scope>
    <source>
        <strain evidence="9">LB-30</strain>
    </source>
</reference>
<evidence type="ECO:0000256" key="8">
    <source>
        <dbReference type="ARBA" id="ARBA00049229"/>
    </source>
</evidence>
<dbReference type="InterPro" id="IPR043132">
    <property type="entry name" value="BCAT-like_C"/>
</dbReference>
<evidence type="ECO:0000256" key="5">
    <source>
        <dbReference type="ARBA" id="ARBA00013053"/>
    </source>
</evidence>
<sequence>MLQKYNPQNAEIWVGINDTVVPRQEAKVSVFDSVVQGGDAVWEGIRIYKDYVFMLEQHIERMQYSAKALDFKQIPSADYIREAVFRTLKANDMREGAHIRMTLTRGEKITSGMDPRLNQSGCTLIVLAEWKAPVYNNSEGIRLVTASIRRNNPAFLDSRIHHNNLLNNILAKIEANFAGVDDALMLDKDGYVAETNATNVFLVKKGKLFTPYPQACLPGITRWLVIEMAKELGIAVEERNLSVTEFYNADEVFTTGTMGELTPVKEIDGRSIENKNQSTVLSQLQAHFVKQIPKYGVKLPF</sequence>
<dbReference type="InterPro" id="IPR050571">
    <property type="entry name" value="Class-IV_PLP-Dep_Aminotrnsfr"/>
</dbReference>
<organism evidence="9 10">
    <name type="scientific">Shiella aurantiaca</name>
    <dbReference type="NCBI Taxonomy" id="3058365"/>
    <lineage>
        <taxon>Bacteria</taxon>
        <taxon>Pseudomonadati</taxon>
        <taxon>Bacteroidota</taxon>
        <taxon>Cytophagia</taxon>
        <taxon>Cytophagales</taxon>
        <taxon>Shiellaceae</taxon>
        <taxon>Shiella</taxon>
    </lineage>
</organism>
<dbReference type="Proteomes" id="UP001168552">
    <property type="component" value="Unassembled WGS sequence"/>
</dbReference>
<evidence type="ECO:0000256" key="7">
    <source>
        <dbReference type="ARBA" id="ARBA00048798"/>
    </source>
</evidence>
<dbReference type="InterPro" id="IPR001544">
    <property type="entry name" value="Aminotrans_IV"/>
</dbReference>
<dbReference type="RefSeq" id="WP_320005381.1">
    <property type="nucleotide sequence ID" value="NZ_JAUHJS010000008.1"/>
</dbReference>
<gene>
    <name evidence="9" type="ORF">QWY31_15140</name>
</gene>
<keyword evidence="9" id="KW-0032">Aminotransferase</keyword>
<dbReference type="InterPro" id="IPR043131">
    <property type="entry name" value="BCAT-like_N"/>
</dbReference>
<name>A0ABT8F8S4_9BACT</name>
<dbReference type="PANTHER" id="PTHR42743:SF11">
    <property type="entry name" value="AMINODEOXYCHORISMATE LYASE"/>
    <property type="match status" value="1"/>
</dbReference>
<comment type="catalytic activity">
    <reaction evidence="6">
        <text>L-valine + 2-oxoglutarate = 3-methyl-2-oxobutanoate + L-glutamate</text>
        <dbReference type="Rhea" id="RHEA:24813"/>
        <dbReference type="ChEBI" id="CHEBI:11851"/>
        <dbReference type="ChEBI" id="CHEBI:16810"/>
        <dbReference type="ChEBI" id="CHEBI:29985"/>
        <dbReference type="ChEBI" id="CHEBI:57762"/>
        <dbReference type="EC" id="2.6.1.42"/>
    </reaction>
</comment>
<proteinExistence type="inferred from homology"/>
<comment type="pathway">
    <text evidence="2">Amino-acid biosynthesis; L-valine biosynthesis; L-valine from pyruvate: step 4/4.</text>
</comment>
<comment type="caution">
    <text evidence="9">The sequence shown here is derived from an EMBL/GenBank/DDBJ whole genome shotgun (WGS) entry which is preliminary data.</text>
</comment>
<evidence type="ECO:0000256" key="3">
    <source>
        <dbReference type="ARBA" id="ARBA00005072"/>
    </source>
</evidence>
<evidence type="ECO:0000256" key="4">
    <source>
        <dbReference type="ARBA" id="ARBA00009320"/>
    </source>
</evidence>
<evidence type="ECO:0000256" key="1">
    <source>
        <dbReference type="ARBA" id="ARBA00004824"/>
    </source>
</evidence>
<dbReference type="PANTHER" id="PTHR42743">
    <property type="entry name" value="AMINO-ACID AMINOTRANSFERASE"/>
    <property type="match status" value="1"/>
</dbReference>
<comment type="pathway">
    <text evidence="1">Amino-acid biosynthesis; L-isoleucine biosynthesis; L-isoleucine from 2-oxobutanoate: step 4/4.</text>
</comment>
<protein>
    <recommendedName>
        <fullName evidence="5">branched-chain-amino-acid transaminase</fullName>
        <ecNumber evidence="5">2.6.1.42</ecNumber>
    </recommendedName>
</protein>
<evidence type="ECO:0000313" key="10">
    <source>
        <dbReference type="Proteomes" id="UP001168552"/>
    </source>
</evidence>
<dbReference type="EC" id="2.6.1.42" evidence="5"/>
<accession>A0ABT8F8S4</accession>
<comment type="similarity">
    <text evidence="4">Belongs to the class-IV pyridoxal-phosphate-dependent aminotransferase family.</text>
</comment>
<comment type="pathway">
    <text evidence="3">Amino-acid biosynthesis; L-leucine biosynthesis; L-leucine from 3-methyl-2-oxobutanoate: step 4/4.</text>
</comment>
<keyword evidence="9" id="KW-0808">Transferase</keyword>
<dbReference type="SUPFAM" id="SSF56752">
    <property type="entry name" value="D-aminoacid aminotransferase-like PLP-dependent enzymes"/>
    <property type="match status" value="1"/>
</dbReference>
<evidence type="ECO:0000313" key="9">
    <source>
        <dbReference type="EMBL" id="MDN4166845.1"/>
    </source>
</evidence>
<dbReference type="Pfam" id="PF01063">
    <property type="entry name" value="Aminotran_4"/>
    <property type="match status" value="1"/>
</dbReference>
<keyword evidence="10" id="KW-1185">Reference proteome</keyword>
<comment type="catalytic activity">
    <reaction evidence="8">
        <text>L-leucine + 2-oxoglutarate = 4-methyl-2-oxopentanoate + L-glutamate</text>
        <dbReference type="Rhea" id="RHEA:18321"/>
        <dbReference type="ChEBI" id="CHEBI:16810"/>
        <dbReference type="ChEBI" id="CHEBI:17865"/>
        <dbReference type="ChEBI" id="CHEBI:29985"/>
        <dbReference type="ChEBI" id="CHEBI:57427"/>
        <dbReference type="EC" id="2.6.1.42"/>
    </reaction>
</comment>
<dbReference type="Gene3D" id="3.30.470.10">
    <property type="match status" value="1"/>
</dbReference>
<comment type="catalytic activity">
    <reaction evidence="7">
        <text>L-isoleucine + 2-oxoglutarate = (S)-3-methyl-2-oxopentanoate + L-glutamate</text>
        <dbReference type="Rhea" id="RHEA:24801"/>
        <dbReference type="ChEBI" id="CHEBI:16810"/>
        <dbReference type="ChEBI" id="CHEBI:29985"/>
        <dbReference type="ChEBI" id="CHEBI:35146"/>
        <dbReference type="ChEBI" id="CHEBI:58045"/>
        <dbReference type="EC" id="2.6.1.42"/>
    </reaction>
</comment>